<evidence type="ECO:0000313" key="1">
    <source>
        <dbReference type="EMBL" id="MPM97427.1"/>
    </source>
</evidence>
<organism evidence="1">
    <name type="scientific">bioreactor metagenome</name>
    <dbReference type="NCBI Taxonomy" id="1076179"/>
    <lineage>
        <taxon>unclassified sequences</taxon>
        <taxon>metagenomes</taxon>
        <taxon>ecological metagenomes</taxon>
    </lineage>
</organism>
<dbReference type="AlphaFoldDB" id="A0A645E6M6"/>
<reference evidence="1" key="1">
    <citation type="submission" date="2019-08" db="EMBL/GenBank/DDBJ databases">
        <authorList>
            <person name="Kucharzyk K."/>
            <person name="Murdoch R.W."/>
            <person name="Higgins S."/>
            <person name="Loffler F."/>
        </authorList>
    </citation>
    <scope>NUCLEOTIDE SEQUENCE</scope>
</reference>
<name>A0A645E6M6_9ZZZZ</name>
<accession>A0A645E6M6</accession>
<proteinExistence type="predicted"/>
<dbReference type="EMBL" id="VSSQ01043712">
    <property type="protein sequence ID" value="MPM97427.1"/>
    <property type="molecule type" value="Genomic_DNA"/>
</dbReference>
<sequence length="171" mass="19090">MTADKAEKYGCAFAVETATFRFKDSDIVAEAHRCLFDTVRQVRESFDVYGSKKSFEWETTMDEGHTIFYGIDDFMKFEAPDTSELLPKSIKKFTLRQNITDSTQPSFIQGSGHGGSHPHLCHEFITAIVEKREPSIDVYRSANISAAGICAQLSAFNDGEEVLIPSFGKSN</sequence>
<dbReference type="Gene3D" id="3.30.360.10">
    <property type="entry name" value="Dihydrodipicolinate Reductase, domain 2"/>
    <property type="match status" value="1"/>
</dbReference>
<dbReference type="Gene3D" id="3.40.50.720">
    <property type="entry name" value="NAD(P)-binding Rossmann-like Domain"/>
    <property type="match status" value="1"/>
</dbReference>
<protein>
    <recommendedName>
        <fullName evidence="2">Gfo/Idh/MocA-like oxidoreductase C-terminal domain-containing protein</fullName>
    </recommendedName>
</protein>
<evidence type="ECO:0008006" key="2">
    <source>
        <dbReference type="Google" id="ProtNLM"/>
    </source>
</evidence>
<comment type="caution">
    <text evidence="1">The sequence shown here is derived from an EMBL/GenBank/DDBJ whole genome shotgun (WGS) entry which is preliminary data.</text>
</comment>
<gene>
    <name evidence="1" type="ORF">SDC9_144600</name>
</gene>